<dbReference type="SUPFAM" id="SSF56601">
    <property type="entry name" value="beta-lactamase/transpeptidase-like"/>
    <property type="match status" value="1"/>
</dbReference>
<dbReference type="InterPro" id="IPR012338">
    <property type="entry name" value="Beta-lactam/transpept-like"/>
</dbReference>
<keyword evidence="3" id="KW-1185">Reference proteome</keyword>
<organism evidence="2 3">
    <name type="scientific">Sphingomonas colocasiae</name>
    <dbReference type="NCBI Taxonomy" id="1848973"/>
    <lineage>
        <taxon>Bacteria</taxon>
        <taxon>Pseudomonadati</taxon>
        <taxon>Pseudomonadota</taxon>
        <taxon>Alphaproteobacteria</taxon>
        <taxon>Sphingomonadales</taxon>
        <taxon>Sphingomonadaceae</taxon>
        <taxon>Sphingomonas</taxon>
    </lineage>
</organism>
<sequence length="426" mass="44938">MAETMFERRDFLRGLAALGFAGALPVPALARAAGGDWPLVQALLDSLAPAKLPGLAGAIGKETAPADFLFAGTIAKDSPVKVDVDTLWRVYSMTKPITGMAAMMLIEDGKLKLDQNIADFIPGFAAPKVLVDPEKSLETRPAKGPITVRNLLTHTAGLGYSIVTKGPLLDAYHRLGILPAQLSRQKMPGAPDFPTAPSLAEFADRLATLPIIADPGTKWSYSVSLDLLGRVIELASGKSFDAFLQERIFDPLGMTSTYWQVPASEAHRLVTNHFAIAIGLIPIDPGATSIYLDKPAFPFGGAGLVMSARDYDRFLLMLAGQGAVEGKRIMKAETVRLGMSNLLAPGVDTAGTFAEGQGFGAGGRVTIKPTPGGQGMGTYGWGGAAATIAWVDPTRGIRAAGFAQYMPDSAFGFPKEFAKAVYADLA</sequence>
<dbReference type="Gene3D" id="3.40.710.10">
    <property type="entry name" value="DD-peptidase/beta-lactamase superfamily"/>
    <property type="match status" value="1"/>
</dbReference>
<accession>A0ABS7PXI5</accession>
<dbReference type="Pfam" id="PF00144">
    <property type="entry name" value="Beta-lactamase"/>
    <property type="match status" value="1"/>
</dbReference>
<name>A0ABS7PXI5_9SPHN</name>
<dbReference type="PANTHER" id="PTHR43283:SF3">
    <property type="entry name" value="BETA-LACTAMASE FAMILY PROTEIN (AFU_ORTHOLOGUE AFUA_5G07500)"/>
    <property type="match status" value="1"/>
</dbReference>
<feature type="domain" description="Beta-lactamase-related" evidence="1">
    <location>
        <begin position="51"/>
        <end position="408"/>
    </location>
</feature>
<proteinExistence type="predicted"/>
<evidence type="ECO:0000259" key="1">
    <source>
        <dbReference type="Pfam" id="PF00144"/>
    </source>
</evidence>
<dbReference type="RefSeq" id="WP_222993234.1">
    <property type="nucleotide sequence ID" value="NZ_JAINVV010000014.1"/>
</dbReference>
<evidence type="ECO:0000313" key="3">
    <source>
        <dbReference type="Proteomes" id="UP000706039"/>
    </source>
</evidence>
<dbReference type="Proteomes" id="UP000706039">
    <property type="component" value="Unassembled WGS sequence"/>
</dbReference>
<dbReference type="PROSITE" id="PS51318">
    <property type="entry name" value="TAT"/>
    <property type="match status" value="1"/>
</dbReference>
<dbReference type="PANTHER" id="PTHR43283">
    <property type="entry name" value="BETA-LACTAMASE-RELATED"/>
    <property type="match status" value="1"/>
</dbReference>
<dbReference type="InterPro" id="IPR006311">
    <property type="entry name" value="TAT_signal"/>
</dbReference>
<protein>
    <submittedName>
        <fullName evidence="2">Beta-lactamase family protein</fullName>
    </submittedName>
</protein>
<comment type="caution">
    <text evidence="2">The sequence shown here is derived from an EMBL/GenBank/DDBJ whole genome shotgun (WGS) entry which is preliminary data.</text>
</comment>
<dbReference type="InterPro" id="IPR001466">
    <property type="entry name" value="Beta-lactam-related"/>
</dbReference>
<dbReference type="InterPro" id="IPR050789">
    <property type="entry name" value="Diverse_Enzym_Activities"/>
</dbReference>
<dbReference type="EMBL" id="JAINVV010000014">
    <property type="protein sequence ID" value="MBY8826003.1"/>
    <property type="molecule type" value="Genomic_DNA"/>
</dbReference>
<evidence type="ECO:0000313" key="2">
    <source>
        <dbReference type="EMBL" id="MBY8826003.1"/>
    </source>
</evidence>
<reference evidence="2 3" key="1">
    <citation type="submission" date="2021-08" db="EMBL/GenBank/DDBJ databases">
        <authorList>
            <person name="Tuo L."/>
        </authorList>
    </citation>
    <scope>NUCLEOTIDE SEQUENCE [LARGE SCALE GENOMIC DNA]</scope>
    <source>
        <strain evidence="2 3">JCM 31229</strain>
    </source>
</reference>
<gene>
    <name evidence="2" type="ORF">K7G82_27125</name>
</gene>